<feature type="compositionally biased region" description="Basic and acidic residues" evidence="1">
    <location>
        <begin position="762"/>
        <end position="778"/>
    </location>
</feature>
<dbReference type="VEuPathDB" id="FungiDB:SPBR_04114"/>
<gene>
    <name evidence="2" type="ORF">SPBR_04114</name>
</gene>
<feature type="compositionally biased region" description="Basic and acidic residues" evidence="1">
    <location>
        <begin position="273"/>
        <end position="300"/>
    </location>
</feature>
<comment type="caution">
    <text evidence="2">The sequence shown here is derived from an EMBL/GenBank/DDBJ whole genome shotgun (WGS) entry which is preliminary data.</text>
</comment>
<feature type="region of interest" description="Disordered" evidence="1">
    <location>
        <begin position="1"/>
        <end position="79"/>
    </location>
</feature>
<dbReference type="AlphaFoldDB" id="A0A0C2F383"/>
<dbReference type="OrthoDB" id="5245051at2759"/>
<dbReference type="HOGENOM" id="CLU_010672_2_0_1"/>
<accession>A0A0C2F383</accession>
<dbReference type="Proteomes" id="UP000031575">
    <property type="component" value="Unassembled WGS sequence"/>
</dbReference>
<reference evidence="2 3" key="1">
    <citation type="journal article" date="2014" name="BMC Genomics">
        <title>Comparative genomics of the major fungal agents of human and animal Sporotrichosis: Sporothrix schenckii and Sporothrix brasiliensis.</title>
        <authorList>
            <person name="Teixeira M.M."/>
            <person name="de Almeida L.G."/>
            <person name="Kubitschek-Barreira P."/>
            <person name="Alves F.L."/>
            <person name="Kioshima E.S."/>
            <person name="Abadio A.K."/>
            <person name="Fernandes L."/>
            <person name="Derengowski L.S."/>
            <person name="Ferreira K.S."/>
            <person name="Souza R.C."/>
            <person name="Ruiz J.C."/>
            <person name="de Andrade N.C."/>
            <person name="Paes H.C."/>
            <person name="Nicola A.M."/>
            <person name="Albuquerque P."/>
            <person name="Gerber A.L."/>
            <person name="Martins V.P."/>
            <person name="Peconick L.D."/>
            <person name="Neto A.V."/>
            <person name="Chaucanez C.B."/>
            <person name="Silva P.A."/>
            <person name="Cunha O.L."/>
            <person name="de Oliveira F.F."/>
            <person name="dos Santos T.C."/>
            <person name="Barros A.L."/>
            <person name="Soares M.A."/>
            <person name="de Oliveira L.M."/>
            <person name="Marini M.M."/>
            <person name="Villalobos-Duno H."/>
            <person name="Cunha M.M."/>
            <person name="de Hoog S."/>
            <person name="da Silveira J.F."/>
            <person name="Henrissat B."/>
            <person name="Nino-Vega G.A."/>
            <person name="Cisalpino P.S."/>
            <person name="Mora-Montes H.M."/>
            <person name="Almeida S.R."/>
            <person name="Stajich J.E."/>
            <person name="Lopes-Bezerra L.M."/>
            <person name="Vasconcelos A.T."/>
            <person name="Felipe M.S."/>
        </authorList>
    </citation>
    <scope>NUCLEOTIDE SEQUENCE [LARGE SCALE GENOMIC DNA]</scope>
    <source>
        <strain evidence="2 3">5110</strain>
    </source>
</reference>
<sequence>MDAANNAMTDGEQEKNSANAEKKRQNGEPIPMNKDPHVSPSITKESGDETQQDSGEAHANNAEQRVESSNAATAAAPASIPAEKVVDHYQKTSLLTYLELVEDSLQSLFYIGLGSLLSLIDRNMSDGYSYQHSAASRWRRTRRGLAPVPEPQISSFDDHFYGPQFLRRWPDFAENHAATFEMLSQTLGDEALFPPPYTIESSRLHMQMSFSDKYFVHRVDLPYFVKQVMEKPSQALLDAYRRAQSDRLGGSTLGSSMAKISLQGKPFGLEPQNRGDRDDLMRPGNDRQASKNDDDRDRIGGPHRWCIATQSDKSQIPVLVGEYNDEGGRPVKRLGQLMQAGKLDDFFQRVAKYKHWEKATSDVDVDHIYNQSTWVSNLQVVEMLCRNFHHMIATGIEYAYVATGASVLFLRVPKDDWRTLYYHLCDFSVPSVYDTAARRNLNKGLRAPHETAAAYFASFCIWASQSTPRPASWISAAEKDLKRWPSHYEDDDSGRTCKLPRQPPVSVPWTMPYCTQACLRSMQRQEALDDKCSNVQLHREATTRRGAFRHPLTVDELRDRVVTQLATNSDQDCECLGRHGLFGRHGVLFKITVTGYGYTFVAKGVRASDRDVLQHEERMYRVAEDVQGLIVPVFLGVLDLRHAIPLHSYVLVRHMMLLSYAGPDVQRARSEGLLPPNIDLEREGLRTQKELRAEGVVNEDVRRPNMAWNDEAQRIMHFDLYRATSEYRSREDKQRENRTLMVKTWRRELAKRLDAERQASLKRKLDEYQDGSGAKDQDASQTMCDDQSRHG</sequence>
<dbReference type="RefSeq" id="XP_040621354.1">
    <property type="nucleotide sequence ID" value="XM_040762397.1"/>
</dbReference>
<dbReference type="EMBL" id="AWTV01000005">
    <property type="protein sequence ID" value="KIH93344.1"/>
    <property type="molecule type" value="Genomic_DNA"/>
</dbReference>
<evidence type="ECO:0000313" key="3">
    <source>
        <dbReference type="Proteomes" id="UP000031575"/>
    </source>
</evidence>
<dbReference type="GeneID" id="63677318"/>
<evidence type="ECO:0000313" key="2">
    <source>
        <dbReference type="EMBL" id="KIH93344.1"/>
    </source>
</evidence>
<keyword evidence="3" id="KW-1185">Reference proteome</keyword>
<protein>
    <submittedName>
        <fullName evidence="2">Uncharacterized protein</fullName>
    </submittedName>
</protein>
<feature type="compositionally biased region" description="Low complexity" evidence="1">
    <location>
        <begin position="68"/>
        <end position="79"/>
    </location>
</feature>
<feature type="compositionally biased region" description="Basic and acidic residues" evidence="1">
    <location>
        <begin position="12"/>
        <end position="26"/>
    </location>
</feature>
<feature type="region of interest" description="Disordered" evidence="1">
    <location>
        <begin position="762"/>
        <end position="791"/>
    </location>
</feature>
<name>A0A0C2F383_9PEZI</name>
<proteinExistence type="predicted"/>
<organism evidence="2 3">
    <name type="scientific">Sporothrix brasiliensis 5110</name>
    <dbReference type="NCBI Taxonomy" id="1398154"/>
    <lineage>
        <taxon>Eukaryota</taxon>
        <taxon>Fungi</taxon>
        <taxon>Dikarya</taxon>
        <taxon>Ascomycota</taxon>
        <taxon>Pezizomycotina</taxon>
        <taxon>Sordariomycetes</taxon>
        <taxon>Sordariomycetidae</taxon>
        <taxon>Ophiostomatales</taxon>
        <taxon>Ophiostomataceae</taxon>
        <taxon>Sporothrix</taxon>
    </lineage>
</organism>
<evidence type="ECO:0000256" key="1">
    <source>
        <dbReference type="SAM" id="MobiDB-lite"/>
    </source>
</evidence>
<feature type="region of interest" description="Disordered" evidence="1">
    <location>
        <begin position="262"/>
        <end position="302"/>
    </location>
</feature>